<reference evidence="13 14" key="1">
    <citation type="submission" date="2019-03" db="EMBL/GenBank/DDBJ databases">
        <title>Genomic Encyclopedia of Type Strains, Phase IV (KMG-IV): sequencing the most valuable type-strain genomes for metagenomic binning, comparative biology and taxonomic classification.</title>
        <authorList>
            <person name="Goeker M."/>
        </authorList>
    </citation>
    <scope>NUCLEOTIDE SEQUENCE [LARGE SCALE GENOMIC DNA]</scope>
    <source>
        <strain evidence="13 14">DSM 24179</strain>
    </source>
</reference>
<dbReference type="Gene3D" id="1.20.120.220">
    <property type="entry name" value="ATP synthase, F0 complex, subunit A"/>
    <property type="match status" value="1"/>
</dbReference>
<proteinExistence type="inferred from homology"/>
<keyword evidence="4 11" id="KW-0138">CF(0)</keyword>
<dbReference type="GO" id="GO:0046933">
    <property type="term" value="F:proton-transporting ATP synthase activity, rotational mechanism"/>
    <property type="evidence" value="ECO:0007669"/>
    <property type="project" value="UniProtKB-UniRule"/>
</dbReference>
<evidence type="ECO:0000256" key="7">
    <source>
        <dbReference type="ARBA" id="ARBA00022989"/>
    </source>
</evidence>
<gene>
    <name evidence="11" type="primary">atpB</name>
    <name evidence="13" type="ORF">EV194_101544</name>
</gene>
<dbReference type="PANTHER" id="PTHR11410:SF0">
    <property type="entry name" value="ATP SYNTHASE SUBUNIT A"/>
    <property type="match status" value="1"/>
</dbReference>
<evidence type="ECO:0000256" key="11">
    <source>
        <dbReference type="HAMAP-Rule" id="MF_01393"/>
    </source>
</evidence>
<dbReference type="InterPro" id="IPR000568">
    <property type="entry name" value="ATP_synth_F0_asu"/>
</dbReference>
<feature type="transmembrane region" description="Helical" evidence="11">
    <location>
        <begin position="269"/>
        <end position="292"/>
    </location>
</feature>
<dbReference type="AlphaFoldDB" id="A0A4R2GP61"/>
<dbReference type="Pfam" id="PF00119">
    <property type="entry name" value="ATP-synt_A"/>
    <property type="match status" value="1"/>
</dbReference>
<dbReference type="CDD" id="cd00310">
    <property type="entry name" value="ATP-synt_Fo_a_6"/>
    <property type="match status" value="1"/>
</dbReference>
<dbReference type="HAMAP" id="MF_01393">
    <property type="entry name" value="ATP_synth_a_bact"/>
    <property type="match status" value="1"/>
</dbReference>
<keyword evidence="6 11" id="KW-0375">Hydrogen ion transport</keyword>
<dbReference type="InterPro" id="IPR045083">
    <property type="entry name" value="ATP_synth_F0_asu_bact/mt"/>
</dbReference>
<dbReference type="GO" id="GO:0005886">
    <property type="term" value="C:plasma membrane"/>
    <property type="evidence" value="ECO:0007669"/>
    <property type="project" value="UniProtKB-SubCell"/>
</dbReference>
<comment type="similarity">
    <text evidence="2 11 12">Belongs to the ATPase A chain family.</text>
</comment>
<dbReference type="GO" id="GO:0045259">
    <property type="term" value="C:proton-transporting ATP synthase complex"/>
    <property type="evidence" value="ECO:0007669"/>
    <property type="project" value="UniProtKB-KW"/>
</dbReference>
<feature type="transmembrane region" description="Helical" evidence="11">
    <location>
        <begin position="240"/>
        <end position="263"/>
    </location>
</feature>
<keyword evidence="5 11" id="KW-0812">Transmembrane</keyword>
<evidence type="ECO:0000256" key="8">
    <source>
        <dbReference type="ARBA" id="ARBA00023065"/>
    </source>
</evidence>
<dbReference type="Proteomes" id="UP000295221">
    <property type="component" value="Unassembled WGS sequence"/>
</dbReference>
<evidence type="ECO:0000256" key="1">
    <source>
        <dbReference type="ARBA" id="ARBA00004141"/>
    </source>
</evidence>
<dbReference type="InterPro" id="IPR035908">
    <property type="entry name" value="F0_ATP_A_sf"/>
</dbReference>
<keyword evidence="10 11" id="KW-0066">ATP synthesis</keyword>
<accession>A0A4R2GP61</accession>
<organism evidence="13 14">
    <name type="scientific">Natronoflexus pectinivorans</name>
    <dbReference type="NCBI Taxonomy" id="682526"/>
    <lineage>
        <taxon>Bacteria</taxon>
        <taxon>Pseudomonadati</taxon>
        <taxon>Bacteroidota</taxon>
        <taxon>Bacteroidia</taxon>
        <taxon>Marinilabiliales</taxon>
        <taxon>Marinilabiliaceae</taxon>
        <taxon>Natronoflexus</taxon>
    </lineage>
</organism>
<keyword evidence="9 11" id="KW-0472">Membrane</keyword>
<evidence type="ECO:0000256" key="6">
    <source>
        <dbReference type="ARBA" id="ARBA00022781"/>
    </source>
</evidence>
<evidence type="ECO:0000256" key="12">
    <source>
        <dbReference type="RuleBase" id="RU000483"/>
    </source>
</evidence>
<evidence type="ECO:0000256" key="5">
    <source>
        <dbReference type="ARBA" id="ARBA00022692"/>
    </source>
</evidence>
<keyword evidence="3 11" id="KW-0813">Transport</keyword>
<keyword evidence="8 11" id="KW-0406">Ion transport</keyword>
<evidence type="ECO:0000256" key="2">
    <source>
        <dbReference type="ARBA" id="ARBA00006810"/>
    </source>
</evidence>
<name>A0A4R2GP61_9BACT</name>
<evidence type="ECO:0000256" key="9">
    <source>
        <dbReference type="ARBA" id="ARBA00023136"/>
    </source>
</evidence>
<feature type="transmembrane region" description="Helical" evidence="11">
    <location>
        <begin position="120"/>
        <end position="138"/>
    </location>
</feature>
<keyword evidence="14" id="KW-1185">Reference proteome</keyword>
<evidence type="ECO:0000256" key="3">
    <source>
        <dbReference type="ARBA" id="ARBA00022448"/>
    </source>
</evidence>
<evidence type="ECO:0000313" key="14">
    <source>
        <dbReference type="Proteomes" id="UP000295221"/>
    </source>
</evidence>
<evidence type="ECO:0000256" key="4">
    <source>
        <dbReference type="ARBA" id="ARBA00022547"/>
    </source>
</evidence>
<feature type="transmembrane region" description="Helical" evidence="11">
    <location>
        <begin position="304"/>
        <end position="337"/>
    </location>
</feature>
<feature type="transmembrane region" description="Helical" evidence="11">
    <location>
        <begin position="210"/>
        <end position="228"/>
    </location>
</feature>
<keyword evidence="7 11" id="KW-1133">Transmembrane helix</keyword>
<comment type="subcellular location">
    <subcellularLocation>
        <location evidence="11 12">Cell membrane</location>
        <topology evidence="11 12">Multi-pass membrane protein</topology>
    </subcellularLocation>
    <subcellularLocation>
        <location evidence="1">Membrane</location>
        <topology evidence="1">Multi-pass membrane protein</topology>
    </subcellularLocation>
</comment>
<feature type="transmembrane region" description="Helical" evidence="11">
    <location>
        <begin position="184"/>
        <end position="204"/>
    </location>
</feature>
<dbReference type="EMBL" id="SLWK01000001">
    <property type="protein sequence ID" value="TCO10910.1"/>
    <property type="molecule type" value="Genomic_DNA"/>
</dbReference>
<dbReference type="NCBIfam" id="TIGR01131">
    <property type="entry name" value="ATP_synt_6_or_A"/>
    <property type="match status" value="1"/>
</dbReference>
<evidence type="ECO:0000313" key="13">
    <source>
        <dbReference type="EMBL" id="TCO10910.1"/>
    </source>
</evidence>
<protein>
    <recommendedName>
        <fullName evidence="11 12">ATP synthase subunit a</fullName>
    </recommendedName>
    <alternativeName>
        <fullName evidence="11">ATP synthase F0 sector subunit a</fullName>
    </alternativeName>
    <alternativeName>
        <fullName evidence="11">F-ATPase subunit 6</fullName>
    </alternativeName>
</protein>
<evidence type="ECO:0000256" key="10">
    <source>
        <dbReference type="ARBA" id="ARBA00023310"/>
    </source>
</evidence>
<dbReference type="SUPFAM" id="SSF81336">
    <property type="entry name" value="F1F0 ATP synthase subunit A"/>
    <property type="match status" value="1"/>
</dbReference>
<dbReference type="PRINTS" id="PR00123">
    <property type="entry name" value="ATPASEA"/>
</dbReference>
<comment type="function">
    <text evidence="11 12">Key component of the proton channel; it plays a direct role in the translocation of protons across the membrane.</text>
</comment>
<sequence>METKAAESNKEDEPFDPAYMIMHHIEDAHDFHILSYTNAQGEKVDINFPLPVILWHNKGLHFFMSWTFRQPESVVPFGDTYLRLYHEKIYYTDSDGTILYNENGSIANSKPLSFSITKNVFSLFVGCLIIFWVFGAAAKRYSKRGGLAVPKGIQLLVEPIILFVRDDIIRAQIDKEKADKFTPYLLTLFFFIWINNLVGLIPFFPGSANLSGNISFTMTLAVISFLAINVFGSKHYWKHLLIAPGVPFIAKIFLIPVEIVGIFTKPFGLMLRLFANITAGHIIILAITAMIFIIRSFAVAPMTILLSLIMISLEFLVAILQAYIFTLLTSLFIGMAVNEEH</sequence>
<dbReference type="PANTHER" id="PTHR11410">
    <property type="entry name" value="ATP SYNTHASE SUBUNIT A"/>
    <property type="match status" value="1"/>
</dbReference>
<keyword evidence="11" id="KW-1003">Cell membrane</keyword>
<comment type="caution">
    <text evidence="13">The sequence shown here is derived from an EMBL/GenBank/DDBJ whole genome shotgun (WGS) entry which is preliminary data.</text>
</comment>